<dbReference type="AlphaFoldDB" id="A0A653AIW8"/>
<organism evidence="3">
    <name type="scientific">uncultured Paludibacter sp</name>
    <dbReference type="NCBI Taxonomy" id="497635"/>
    <lineage>
        <taxon>Bacteria</taxon>
        <taxon>Pseudomonadati</taxon>
        <taxon>Bacteroidota</taxon>
        <taxon>Bacteroidia</taxon>
        <taxon>Bacteroidales</taxon>
        <taxon>Paludibacteraceae</taxon>
        <taxon>Paludibacter</taxon>
        <taxon>environmental samples</taxon>
    </lineage>
</organism>
<proteinExistence type="predicted"/>
<keyword evidence="1" id="KW-0472">Membrane</keyword>
<accession>A0A653AIW8</accession>
<dbReference type="EMBL" id="UPXZ01000039">
    <property type="protein sequence ID" value="VBB48013.1"/>
    <property type="molecule type" value="Genomic_DNA"/>
</dbReference>
<reference evidence="3" key="1">
    <citation type="submission" date="2018-07" db="EMBL/GenBank/DDBJ databases">
        <authorList>
            <consortium name="Genoscope - CEA"/>
            <person name="William W."/>
        </authorList>
    </citation>
    <scope>NUCLEOTIDE SEQUENCE</scope>
    <source>
        <strain evidence="3">IK1</strain>
    </source>
</reference>
<gene>
    <name evidence="3" type="ORF">TRIP_D440031</name>
</gene>
<keyword evidence="1" id="KW-1133">Transmembrane helix</keyword>
<protein>
    <recommendedName>
        <fullName evidence="2">FAS1 domain-containing protein</fullName>
    </recommendedName>
</protein>
<dbReference type="PROSITE" id="PS51257">
    <property type="entry name" value="PROKAR_LIPOPROTEIN"/>
    <property type="match status" value="1"/>
</dbReference>
<dbReference type="GO" id="GO:0005615">
    <property type="term" value="C:extracellular space"/>
    <property type="evidence" value="ECO:0007669"/>
    <property type="project" value="TreeGrafter"/>
</dbReference>
<dbReference type="PROSITE" id="PS50213">
    <property type="entry name" value="FAS1"/>
    <property type="match status" value="1"/>
</dbReference>
<dbReference type="PANTHER" id="PTHR10900">
    <property type="entry name" value="PERIOSTIN-RELATED"/>
    <property type="match status" value="1"/>
</dbReference>
<keyword evidence="1" id="KW-0812">Transmembrane</keyword>
<feature type="domain" description="FAS1" evidence="2">
    <location>
        <begin position="36"/>
        <end position="160"/>
    </location>
</feature>
<dbReference type="InterPro" id="IPR000782">
    <property type="entry name" value="FAS1_domain"/>
</dbReference>
<dbReference type="InterPro" id="IPR050904">
    <property type="entry name" value="Adhesion/Biosynth-related"/>
</dbReference>
<evidence type="ECO:0000259" key="2">
    <source>
        <dbReference type="PROSITE" id="PS50213"/>
    </source>
</evidence>
<name>A0A653AIW8_9BACT</name>
<dbReference type="PANTHER" id="PTHR10900:SF77">
    <property type="entry name" value="FI19380P1"/>
    <property type="match status" value="1"/>
</dbReference>
<dbReference type="Gene3D" id="2.30.180.10">
    <property type="entry name" value="FAS1 domain"/>
    <property type="match status" value="1"/>
</dbReference>
<feature type="transmembrane region" description="Helical" evidence="1">
    <location>
        <begin position="7"/>
        <end position="25"/>
    </location>
</feature>
<dbReference type="InterPro" id="IPR036378">
    <property type="entry name" value="FAS1_dom_sf"/>
</dbReference>
<dbReference type="SUPFAM" id="SSF82153">
    <property type="entry name" value="FAS1 domain"/>
    <property type="match status" value="1"/>
</dbReference>
<dbReference type="Pfam" id="PF02469">
    <property type="entry name" value="Fasciclin"/>
    <property type="match status" value="1"/>
</dbReference>
<evidence type="ECO:0000256" key="1">
    <source>
        <dbReference type="SAM" id="Phobius"/>
    </source>
</evidence>
<evidence type="ECO:0000313" key="3">
    <source>
        <dbReference type="EMBL" id="VBB48013.1"/>
    </source>
</evidence>
<sequence>MKSISKYYLIIAFTLIGFVACTSPWDDHVAIKGNNGKTLMEIISENPQTSTFATILQKTGYDNLLSGDKILTVFAPTNDVLASVDLNDLETLKTLVKNHIAYSSYTIIEGHFSTDKVEMINTKKMSISGQQINGVSVNSENGNFNISTANGILHLMNGIIPFQKNIYEYLLTQSGNLQAEFIKKQDRLIMDMTKSVQIGVDLNGKPLYDTVWINQNKFLEAYPLNDESKNYTYALIPNNVVERIETKYAKYFTRTVTSDQDSIVRLELIKDCILEPVEINADGKYISVDGVKMDINAANILETYSASNGLIYKLSDADVKIYENKVKTIFIEAENYDSIFADVSAAWSVRNKSSLHGGKDVLMNSRTEFISKYSSTDSIVYTNIYFYTDPAQTYTGGLGKVNNCFIQFKPVINSVTYKIYWSAYDDFSWHYDGSKTREPVKFSMKMLLSFPEKPIVYRNASALFVNNFSPYTVFASTRFTAGVQEEKELQRCNISTVDVDSPYFLLSRNYLYTDENNYFNFYNGTDALGDRETLICPTYGKSTIIVSNTTEYKTTYCGPILLDYIKLVPQVDPNE</sequence>